<name>A0A699RUC5_TANCI</name>
<feature type="compositionally biased region" description="Polar residues" evidence="1">
    <location>
        <begin position="34"/>
        <end position="44"/>
    </location>
</feature>
<dbReference type="AlphaFoldDB" id="A0A699RUC5"/>
<organism evidence="2">
    <name type="scientific">Tanacetum cinerariifolium</name>
    <name type="common">Dalmatian daisy</name>
    <name type="synonym">Chrysanthemum cinerariifolium</name>
    <dbReference type="NCBI Taxonomy" id="118510"/>
    <lineage>
        <taxon>Eukaryota</taxon>
        <taxon>Viridiplantae</taxon>
        <taxon>Streptophyta</taxon>
        <taxon>Embryophyta</taxon>
        <taxon>Tracheophyta</taxon>
        <taxon>Spermatophyta</taxon>
        <taxon>Magnoliopsida</taxon>
        <taxon>eudicotyledons</taxon>
        <taxon>Gunneridae</taxon>
        <taxon>Pentapetalae</taxon>
        <taxon>asterids</taxon>
        <taxon>campanulids</taxon>
        <taxon>Asterales</taxon>
        <taxon>Asteraceae</taxon>
        <taxon>Asteroideae</taxon>
        <taxon>Anthemideae</taxon>
        <taxon>Anthemidinae</taxon>
        <taxon>Tanacetum</taxon>
    </lineage>
</organism>
<proteinExistence type="predicted"/>
<feature type="region of interest" description="Disordered" evidence="1">
    <location>
        <begin position="1"/>
        <end position="63"/>
    </location>
</feature>
<feature type="compositionally biased region" description="Polar residues" evidence="1">
    <location>
        <begin position="1"/>
        <end position="13"/>
    </location>
</feature>
<feature type="non-terminal residue" evidence="2">
    <location>
        <position position="1"/>
    </location>
</feature>
<sequence>LSDGSTNSQNNNKDALIDGKEHDDDIQKFVFSDIHSSSSGTQTRKQGDKTENKDKDQKYGHNS</sequence>
<dbReference type="EMBL" id="BKCJ011123963">
    <property type="protein sequence ID" value="GFC89995.1"/>
    <property type="molecule type" value="Genomic_DNA"/>
</dbReference>
<evidence type="ECO:0000313" key="2">
    <source>
        <dbReference type="EMBL" id="GFC89995.1"/>
    </source>
</evidence>
<evidence type="ECO:0000256" key="1">
    <source>
        <dbReference type="SAM" id="MobiDB-lite"/>
    </source>
</evidence>
<feature type="compositionally biased region" description="Basic and acidic residues" evidence="1">
    <location>
        <begin position="45"/>
        <end position="63"/>
    </location>
</feature>
<gene>
    <name evidence="2" type="ORF">Tci_861965</name>
</gene>
<protein>
    <submittedName>
        <fullName evidence="2">Uncharacterized protein</fullName>
    </submittedName>
</protein>
<feature type="compositionally biased region" description="Basic and acidic residues" evidence="1">
    <location>
        <begin position="15"/>
        <end position="27"/>
    </location>
</feature>
<comment type="caution">
    <text evidence="2">The sequence shown here is derived from an EMBL/GenBank/DDBJ whole genome shotgun (WGS) entry which is preliminary data.</text>
</comment>
<accession>A0A699RUC5</accession>
<reference evidence="2" key="1">
    <citation type="journal article" date="2019" name="Sci. Rep.">
        <title>Draft genome of Tanacetum cinerariifolium, the natural source of mosquito coil.</title>
        <authorList>
            <person name="Yamashiro T."/>
            <person name="Shiraishi A."/>
            <person name="Satake H."/>
            <person name="Nakayama K."/>
        </authorList>
    </citation>
    <scope>NUCLEOTIDE SEQUENCE</scope>
</reference>